<name>A0A0C7G6Z9_PARSO</name>
<organism evidence="2 3">
    <name type="scientific">Paraclostridium sordellii</name>
    <name type="common">Clostridium sordellii</name>
    <dbReference type="NCBI Taxonomy" id="1505"/>
    <lineage>
        <taxon>Bacteria</taxon>
        <taxon>Bacillati</taxon>
        <taxon>Bacillota</taxon>
        <taxon>Clostridia</taxon>
        <taxon>Peptostreptococcales</taxon>
        <taxon>Peptostreptococcaceae</taxon>
        <taxon>Paraclostridium</taxon>
    </lineage>
</organism>
<evidence type="ECO:0000313" key="3">
    <source>
        <dbReference type="Proteomes" id="UP000049127"/>
    </source>
</evidence>
<feature type="transmembrane region" description="Helical" evidence="1">
    <location>
        <begin position="47"/>
        <end position="67"/>
    </location>
</feature>
<dbReference type="OrthoDB" id="9974986at2"/>
<evidence type="ECO:0000256" key="1">
    <source>
        <dbReference type="SAM" id="Phobius"/>
    </source>
</evidence>
<dbReference type="RefSeq" id="WP_055342215.1">
    <property type="nucleotide sequence ID" value="NZ_CDNI01000003.1"/>
</dbReference>
<dbReference type="Proteomes" id="UP000049127">
    <property type="component" value="Unassembled WGS sequence"/>
</dbReference>
<proteinExistence type="predicted"/>
<feature type="transmembrane region" description="Helical" evidence="1">
    <location>
        <begin position="121"/>
        <end position="143"/>
    </location>
</feature>
<gene>
    <name evidence="2" type="ORF">R28058_19191</name>
</gene>
<keyword evidence="1" id="KW-1133">Transmembrane helix</keyword>
<sequence>MEIILILIACLIGFMIIKYLLKKILFGFLILVFSGIISFIYKIPYTTILLSISIIIYCILSICSELKQILLNLFKSRKSYLNGWYEKIVDLLFSTNYIVFMINYSIYLVRMSFSTVNTMNLVIIFLISWIFIWSIGHSKFILFKCLEQQTNKKVIV</sequence>
<feature type="transmembrane region" description="Helical" evidence="1">
    <location>
        <begin position="88"/>
        <end position="109"/>
    </location>
</feature>
<reference evidence="2 3" key="1">
    <citation type="submission" date="2015-01" db="EMBL/GenBank/DDBJ databases">
        <authorList>
            <person name="Aslett A.Martin."/>
            <person name="De Silva Nishadi"/>
        </authorList>
    </citation>
    <scope>NUCLEOTIDE SEQUENCE [LARGE SCALE GENOMIC DNA]</scope>
    <source>
        <strain evidence="2 3">R28058</strain>
    </source>
</reference>
<feature type="transmembrane region" description="Helical" evidence="1">
    <location>
        <begin position="24"/>
        <end position="41"/>
    </location>
</feature>
<keyword evidence="1" id="KW-0812">Transmembrane</keyword>
<dbReference type="AlphaFoldDB" id="A0A0C7G6Z9"/>
<keyword evidence="1" id="KW-0472">Membrane</keyword>
<evidence type="ECO:0000313" key="2">
    <source>
        <dbReference type="EMBL" id="CEQ04186.1"/>
    </source>
</evidence>
<dbReference type="EMBL" id="CEKZ01000003">
    <property type="protein sequence ID" value="CEQ04186.1"/>
    <property type="molecule type" value="Genomic_DNA"/>
</dbReference>
<protein>
    <submittedName>
        <fullName evidence="2">Uncharacterized protein</fullName>
    </submittedName>
</protein>
<accession>A0A0C7G6Z9</accession>